<dbReference type="OrthoDB" id="8900117at2"/>
<dbReference type="InterPro" id="IPR006498">
    <property type="entry name" value="Tail_tube"/>
</dbReference>
<proteinExistence type="predicted"/>
<dbReference type="Proteomes" id="UP000254209">
    <property type="component" value="Unassembled WGS sequence"/>
</dbReference>
<dbReference type="AlphaFoldDB" id="A0A376BT16"/>
<name>A0A376BT16_9NEIS</name>
<dbReference type="RefSeq" id="WP_034291833.1">
    <property type="nucleotide sequence ID" value="NZ_CP091519.2"/>
</dbReference>
<keyword evidence="2" id="KW-1185">Reference proteome</keyword>
<dbReference type="Pfam" id="PF04985">
    <property type="entry name" value="Phage_tube"/>
    <property type="match status" value="1"/>
</dbReference>
<organism evidence="1 2">
    <name type="scientific">Alysiella crassa</name>
    <dbReference type="NCBI Taxonomy" id="153491"/>
    <lineage>
        <taxon>Bacteria</taxon>
        <taxon>Pseudomonadati</taxon>
        <taxon>Pseudomonadota</taxon>
        <taxon>Betaproteobacteria</taxon>
        <taxon>Neisseriales</taxon>
        <taxon>Neisseriaceae</taxon>
        <taxon>Alysiella</taxon>
    </lineage>
</organism>
<evidence type="ECO:0000313" key="2">
    <source>
        <dbReference type="Proteomes" id="UP000254209"/>
    </source>
</evidence>
<sequence length="172" mass="19272">MSVSINIISNANVYLDGVNFVGQAGEIKLPEIENEFEEYKALGLIGTPSLPMGFKEMEGEIEWNSFDQRAKVKMYNPYKAVQLMVRSSVETYNAQGRLAELPLVTVLGVMFNKVGLGTYKPKELADMPSSFKIHSINQKLGGRELLHFDVFNNQLRVDGVDVLSQWRKNLGA</sequence>
<accession>A0A376BT16</accession>
<dbReference type="EMBL" id="UFSO01000003">
    <property type="protein sequence ID" value="SSY80132.1"/>
    <property type="molecule type" value="Genomic_DNA"/>
</dbReference>
<protein>
    <submittedName>
        <fullName evidence="1">Phage major tail tube protein</fullName>
    </submittedName>
</protein>
<dbReference type="NCBIfam" id="TIGR01611">
    <property type="entry name" value="tail_tube"/>
    <property type="match status" value="1"/>
</dbReference>
<gene>
    <name evidence="1" type="ORF">NCTC10283_01686</name>
</gene>
<dbReference type="STRING" id="1120980.GCA_000745955_00799"/>
<reference evidence="1 2" key="1">
    <citation type="submission" date="2018-06" db="EMBL/GenBank/DDBJ databases">
        <authorList>
            <consortium name="Pathogen Informatics"/>
            <person name="Doyle S."/>
        </authorList>
    </citation>
    <scope>NUCLEOTIDE SEQUENCE [LARGE SCALE GENOMIC DNA]</scope>
    <source>
        <strain evidence="1 2">NCTC10283</strain>
    </source>
</reference>
<evidence type="ECO:0000313" key="1">
    <source>
        <dbReference type="EMBL" id="SSY80132.1"/>
    </source>
</evidence>